<proteinExistence type="predicted"/>
<dbReference type="Pfam" id="PF13201">
    <property type="entry name" value="PCMD"/>
    <property type="match status" value="1"/>
</dbReference>
<name>K1STZ4_9ZZZZ</name>
<evidence type="ECO:0000259" key="1">
    <source>
        <dbReference type="Pfam" id="PF13201"/>
    </source>
</evidence>
<dbReference type="EMBL" id="AJWY01012157">
    <property type="protein sequence ID" value="EKC50716.1"/>
    <property type="molecule type" value="Genomic_DNA"/>
</dbReference>
<protein>
    <recommendedName>
        <fullName evidence="1">Putative carbohydrate metabolism domain-containing protein</fullName>
    </recommendedName>
</protein>
<organism evidence="2">
    <name type="scientific">human gut metagenome</name>
    <dbReference type="NCBI Taxonomy" id="408170"/>
    <lineage>
        <taxon>unclassified sequences</taxon>
        <taxon>metagenomes</taxon>
        <taxon>organismal metagenomes</taxon>
    </lineage>
</organism>
<accession>K1STZ4</accession>
<sequence>RVRDASNGELRRYTPFRVQGLLPVGESDYDLWTNRVTLRALVLDAEAGEVNFTLGDRSLRGTDAGENTYTATFEPEWTQTSNAENPSYPAYYLPVESTGVFAGRDYTCSATIGGESFTGSFTAAAGQSIPGGDMEGNLSCFTTSNTNSTMWGSGNNSLKSGLCTKGQKSGMGGSQCAKMTASATLGILAAGNLFTGTFNMSGTTGSVGFGQKYAYTARPTALRFKYHAKVGTVDIQKGYGGPLAKGEQDKSSIYVAIVDWSARRVVSSGTSAPSGTWDPAAQTDLDGSGRIIAYGQLFISQTTEGDTMVEGTIPLRYYFPEEAAPSGNYTLVIACATSAYGDFMNGCSSNELFVDDFEWVY</sequence>
<dbReference type="InterPro" id="IPR025112">
    <property type="entry name" value="PCMD"/>
</dbReference>
<feature type="domain" description="Putative carbohydrate metabolism" evidence="1">
    <location>
        <begin position="141"/>
        <end position="358"/>
    </location>
</feature>
<dbReference type="AlphaFoldDB" id="K1STZ4"/>
<evidence type="ECO:0000313" key="2">
    <source>
        <dbReference type="EMBL" id="EKC50716.1"/>
    </source>
</evidence>
<reference evidence="2" key="1">
    <citation type="journal article" date="2013" name="Environ. Microbiol.">
        <title>Microbiota from the distal guts of lean and obese adolescents exhibit partial functional redundancy besides clear differences in community structure.</title>
        <authorList>
            <person name="Ferrer M."/>
            <person name="Ruiz A."/>
            <person name="Lanza F."/>
            <person name="Haange S.B."/>
            <person name="Oberbach A."/>
            <person name="Till H."/>
            <person name="Bargiela R."/>
            <person name="Campoy C."/>
            <person name="Segura M.T."/>
            <person name="Richter M."/>
            <person name="von Bergen M."/>
            <person name="Seifert J."/>
            <person name="Suarez A."/>
        </authorList>
    </citation>
    <scope>NUCLEOTIDE SEQUENCE</scope>
</reference>
<feature type="non-terminal residue" evidence="2">
    <location>
        <position position="1"/>
    </location>
</feature>
<dbReference type="Gene3D" id="2.60.120.890">
    <property type="entry name" value="BT2081, beta-jelly-roll domain"/>
    <property type="match status" value="1"/>
</dbReference>
<comment type="caution">
    <text evidence="2">The sequence shown here is derived from an EMBL/GenBank/DDBJ whole genome shotgun (WGS) entry which is preliminary data.</text>
</comment>
<dbReference type="InterPro" id="IPR038653">
    <property type="entry name" value="Put_CMD_sf"/>
</dbReference>
<gene>
    <name evidence="2" type="ORF">LEA_17739</name>
</gene>